<dbReference type="RefSeq" id="XP_044557677.1">
    <property type="nucleotide sequence ID" value="XM_044712709.1"/>
</dbReference>
<evidence type="ECO:0008006" key="4">
    <source>
        <dbReference type="Google" id="ProtNLM"/>
    </source>
</evidence>
<name>A0A6A5BG00_NAEFO</name>
<accession>A0A6A5BG00</accession>
<dbReference type="Proteomes" id="UP000444721">
    <property type="component" value="Unassembled WGS sequence"/>
</dbReference>
<keyword evidence="3" id="KW-1185">Reference proteome</keyword>
<sequence>MNSEQLHHCCRYVEGSAHSSSKHHKRLISKWPSFLSSLLIIATLLIFLSLFRFPSDLNHDELDHHRIHEFNVVRAQAIPGSGANPMMDQMPNVMMDPNQQYHVQEVKLSFSVQDLIVNKKILDLNLLYNIGLPQPPGTVTVGTPDKNIQTSMINFLQFLNHMHRTDLFHPLTDSEKFNGKFKALAQNIIGYVLTPGNSVEDGIASDNERSPILKLFKLSQQELDRMDLLMNKTQEQVSTLSETFLAQYVTRMEPVEFEEEEEQQVTVTSHVKAEIEKLKNFLIQIARIYKTQRINMRRMGLVKGPNNEPAPNRALKYIVIGSGPVGLLSTIEASLILPKVYVIEKRTDFSRDVWFDLYPKPFSQSVELLEELGFPNEFPNLEAKLNTVADTDGKERTTYTIRCQMTQRFLTKVTFLLDNVQHIFGYQYINQCKTKPGSNGKSSKSWTSRWSDFKIEPNAEYAVVNFLKTNNKDCSSTLDFMSVSEQLDLCSNIDTDSFTTKNGKVCELEKIPFEILIGSDGLYSTVRSSLNISTHDIHSFDVSNTVYARGLPKPAIPKITVKPKLEQVALIINFKRVGDRDCPDTAIDEDTGDFIDPWKPSLLLPNVCSVFKRFYAGHCHMQILFDNEYGQKAIEKYMTARRKALSKLLEESGHNHVNLNATDTNDQQNANNGDNKLRDLILNTEAKEIRSAAFADASRDSSYVNSGASQEKAVSNWEEEAFDWEKILTIVNTVLANKYETIGAFRKAIVNTDTFTGDKQLQKQFDMVLLRVVLQKADNLTTTIALDNPSSPFAVNILKGDSVASAHFRLGVGVNNAFLAYGELTAFIQQLYSNNYASVTAPPSRETLQKQLSQVLSDYEAKAQFRWNRLINYMATAMYFESFCDTVVFIDPGEYFGVQTIQEKDYDNLDYIPFDNLLQVRRFCQNHDKLSVWWN</sequence>
<feature type="transmembrane region" description="Helical" evidence="1">
    <location>
        <begin position="31"/>
        <end position="51"/>
    </location>
</feature>
<dbReference type="GeneID" id="68116033"/>
<gene>
    <name evidence="2" type="ORF">FDP41_008816</name>
</gene>
<dbReference type="OMA" id="NYMATAM"/>
<dbReference type="SUPFAM" id="SSF51905">
    <property type="entry name" value="FAD/NAD(P)-binding domain"/>
    <property type="match status" value="1"/>
</dbReference>
<dbReference type="AlphaFoldDB" id="A0A6A5BG00"/>
<dbReference type="EMBL" id="VFQX01000064">
    <property type="protein sequence ID" value="KAF0972964.1"/>
    <property type="molecule type" value="Genomic_DNA"/>
</dbReference>
<dbReference type="VEuPathDB" id="AmoebaDB:NfTy_010280"/>
<proteinExistence type="predicted"/>
<comment type="caution">
    <text evidence="2">The sequence shown here is derived from an EMBL/GenBank/DDBJ whole genome shotgun (WGS) entry which is preliminary data.</text>
</comment>
<organism evidence="2 3">
    <name type="scientific">Naegleria fowleri</name>
    <name type="common">Brain eating amoeba</name>
    <dbReference type="NCBI Taxonomy" id="5763"/>
    <lineage>
        <taxon>Eukaryota</taxon>
        <taxon>Discoba</taxon>
        <taxon>Heterolobosea</taxon>
        <taxon>Tetramitia</taxon>
        <taxon>Eutetramitia</taxon>
        <taxon>Vahlkampfiidae</taxon>
        <taxon>Naegleria</taxon>
    </lineage>
</organism>
<dbReference type="Gene3D" id="3.50.50.60">
    <property type="entry name" value="FAD/NAD(P)-binding domain"/>
    <property type="match status" value="1"/>
</dbReference>
<evidence type="ECO:0000256" key="1">
    <source>
        <dbReference type="SAM" id="Phobius"/>
    </source>
</evidence>
<evidence type="ECO:0000313" key="3">
    <source>
        <dbReference type="Proteomes" id="UP000444721"/>
    </source>
</evidence>
<reference evidence="2 3" key="1">
    <citation type="journal article" date="2019" name="Sci. Rep.">
        <title>Nanopore sequencing improves the draft genome of the human pathogenic amoeba Naegleria fowleri.</title>
        <authorList>
            <person name="Liechti N."/>
            <person name="Schurch N."/>
            <person name="Bruggmann R."/>
            <person name="Wittwer M."/>
        </authorList>
    </citation>
    <scope>NUCLEOTIDE SEQUENCE [LARGE SCALE GENOMIC DNA]</scope>
    <source>
        <strain evidence="2 3">ATCC 30894</strain>
    </source>
</reference>
<dbReference type="VEuPathDB" id="AmoebaDB:FDP41_008816"/>
<keyword evidence="1" id="KW-0472">Membrane</keyword>
<keyword evidence="1" id="KW-1133">Transmembrane helix</keyword>
<dbReference type="InterPro" id="IPR036188">
    <property type="entry name" value="FAD/NAD-bd_sf"/>
</dbReference>
<protein>
    <recommendedName>
        <fullName evidence="4">FAD-binding domain-containing protein</fullName>
    </recommendedName>
</protein>
<dbReference type="VEuPathDB" id="AmoebaDB:NF0100660"/>
<dbReference type="OrthoDB" id="20799at2759"/>
<keyword evidence="1" id="KW-0812">Transmembrane</keyword>
<evidence type="ECO:0000313" key="2">
    <source>
        <dbReference type="EMBL" id="KAF0972964.1"/>
    </source>
</evidence>